<reference evidence="31" key="1">
    <citation type="journal article" date="2019" name="Int. J. Syst. Evol. Microbiol.">
        <title>The Global Catalogue of Microorganisms (GCM) 10K type strain sequencing project: providing services to taxonomists for standard genome sequencing and annotation.</title>
        <authorList>
            <consortium name="The Broad Institute Genomics Platform"/>
            <consortium name="The Broad Institute Genome Sequencing Center for Infectious Disease"/>
            <person name="Wu L."/>
            <person name="Ma J."/>
        </authorList>
    </citation>
    <scope>NUCLEOTIDE SEQUENCE [LARGE SCALE GENOMIC DNA]</scope>
    <source>
        <strain evidence="31">KCTC 15012</strain>
    </source>
</reference>
<dbReference type="Proteomes" id="UP001597296">
    <property type="component" value="Unassembled WGS sequence"/>
</dbReference>
<keyword evidence="19" id="KW-0472">Membrane</keyword>
<evidence type="ECO:0000256" key="23">
    <source>
        <dbReference type="ARBA" id="ARBA00034000"/>
    </source>
</evidence>
<feature type="compositionally biased region" description="Low complexity" evidence="26">
    <location>
        <begin position="802"/>
        <end position="813"/>
    </location>
</feature>
<evidence type="ECO:0000313" key="31">
    <source>
        <dbReference type="Proteomes" id="UP001597296"/>
    </source>
</evidence>
<dbReference type="Pfam" id="PF17092">
    <property type="entry name" value="PCB_OB"/>
    <property type="match status" value="1"/>
</dbReference>
<comment type="caution">
    <text evidence="30">The sequence shown here is derived from an EMBL/GenBank/DDBJ whole genome shotgun (WGS) entry which is preliminary data.</text>
</comment>
<evidence type="ECO:0000256" key="5">
    <source>
        <dbReference type="ARBA" id="ARBA00012448"/>
    </source>
</evidence>
<dbReference type="RefSeq" id="WP_377314645.1">
    <property type="nucleotide sequence ID" value="NZ_JBHUIY010000005.1"/>
</dbReference>
<dbReference type="InterPro" id="IPR012338">
    <property type="entry name" value="Beta-lactam/transpept-like"/>
</dbReference>
<dbReference type="NCBIfam" id="TIGR02074">
    <property type="entry name" value="PBP_1a_fam"/>
    <property type="match status" value="1"/>
</dbReference>
<evidence type="ECO:0000256" key="20">
    <source>
        <dbReference type="ARBA" id="ARBA00023251"/>
    </source>
</evidence>
<dbReference type="Pfam" id="PF00912">
    <property type="entry name" value="Transgly"/>
    <property type="match status" value="1"/>
</dbReference>
<dbReference type="InterPro" id="IPR031376">
    <property type="entry name" value="PCB_OB"/>
</dbReference>
<feature type="domain" description="Penicillin-binding protein OB-like" evidence="29">
    <location>
        <begin position="324"/>
        <end position="440"/>
    </location>
</feature>
<evidence type="ECO:0000256" key="12">
    <source>
        <dbReference type="ARBA" id="ARBA00022679"/>
    </source>
</evidence>
<comment type="catalytic activity">
    <reaction evidence="23">
        <text>Preferential cleavage: (Ac)2-L-Lys-D-Ala-|-D-Ala. Also transpeptidation of peptidyl-alanyl moieties that are N-acyl substituents of D-alanine.</text>
        <dbReference type="EC" id="3.4.16.4"/>
    </reaction>
</comment>
<evidence type="ECO:0000256" key="14">
    <source>
        <dbReference type="ARBA" id="ARBA00022801"/>
    </source>
</evidence>
<evidence type="ECO:0000313" key="30">
    <source>
        <dbReference type="EMBL" id="MFD2232917.1"/>
    </source>
</evidence>
<proteinExistence type="inferred from homology"/>
<evidence type="ECO:0000256" key="3">
    <source>
        <dbReference type="ARBA" id="ARBA00007090"/>
    </source>
</evidence>
<dbReference type="Gene3D" id="1.10.3810.10">
    <property type="entry name" value="Biosynthetic peptidoglycan transglycosylase-like"/>
    <property type="match status" value="1"/>
</dbReference>
<evidence type="ECO:0000256" key="24">
    <source>
        <dbReference type="ARBA" id="ARBA00044770"/>
    </source>
</evidence>
<dbReference type="PANTHER" id="PTHR32282">
    <property type="entry name" value="BINDING PROTEIN TRANSPEPTIDASE, PUTATIVE-RELATED"/>
    <property type="match status" value="1"/>
</dbReference>
<evidence type="ECO:0000259" key="28">
    <source>
        <dbReference type="Pfam" id="PF00912"/>
    </source>
</evidence>
<keyword evidence="20" id="KW-0046">Antibiotic resistance</keyword>
<keyword evidence="8" id="KW-0997">Cell inner membrane</keyword>
<dbReference type="InterPro" id="IPR001264">
    <property type="entry name" value="Glyco_trans_51"/>
</dbReference>
<evidence type="ECO:0000259" key="29">
    <source>
        <dbReference type="Pfam" id="PF17092"/>
    </source>
</evidence>
<keyword evidence="21" id="KW-0511">Multifunctional enzyme</keyword>
<gene>
    <name evidence="30" type="ORF">ACFSNB_03770</name>
</gene>
<dbReference type="InterPro" id="IPR001460">
    <property type="entry name" value="PCN-bd_Tpept"/>
</dbReference>
<keyword evidence="31" id="KW-1185">Reference proteome</keyword>
<keyword evidence="7" id="KW-1003">Cell membrane</keyword>
<keyword evidence="16" id="KW-0735">Signal-anchor</keyword>
<dbReference type="EC" id="3.4.16.4" evidence="5"/>
<dbReference type="EMBL" id="JBHUIY010000005">
    <property type="protein sequence ID" value="MFD2232917.1"/>
    <property type="molecule type" value="Genomic_DNA"/>
</dbReference>
<feature type="domain" description="Glycosyl transferase family 51" evidence="28">
    <location>
        <begin position="56"/>
        <end position="235"/>
    </location>
</feature>
<evidence type="ECO:0000256" key="15">
    <source>
        <dbReference type="ARBA" id="ARBA00022960"/>
    </source>
</evidence>
<dbReference type="InterPro" id="IPR050396">
    <property type="entry name" value="Glycosyltr_51/Transpeptidase"/>
</dbReference>
<feature type="region of interest" description="Disordered" evidence="26">
    <location>
        <begin position="801"/>
        <end position="849"/>
    </location>
</feature>
<evidence type="ECO:0000256" key="1">
    <source>
        <dbReference type="ARBA" id="ARBA00004249"/>
    </source>
</evidence>
<keyword evidence="11" id="KW-0328">Glycosyltransferase</keyword>
<evidence type="ECO:0000256" key="21">
    <source>
        <dbReference type="ARBA" id="ARBA00023268"/>
    </source>
</evidence>
<evidence type="ECO:0000256" key="19">
    <source>
        <dbReference type="ARBA" id="ARBA00023136"/>
    </source>
</evidence>
<keyword evidence="12" id="KW-0808">Transferase</keyword>
<keyword evidence="18" id="KW-1133">Transmembrane helix</keyword>
<evidence type="ECO:0000259" key="27">
    <source>
        <dbReference type="Pfam" id="PF00905"/>
    </source>
</evidence>
<comment type="subcellular location">
    <subcellularLocation>
        <location evidence="1">Cell inner membrane</location>
        <topology evidence="1">Single-pass type II membrane protein</topology>
    </subcellularLocation>
</comment>
<evidence type="ECO:0000256" key="25">
    <source>
        <dbReference type="ARBA" id="ARBA00049902"/>
    </source>
</evidence>
<comment type="similarity">
    <text evidence="3">In the C-terminal section; belongs to the transpeptidase family.</text>
</comment>
<evidence type="ECO:0000256" key="18">
    <source>
        <dbReference type="ARBA" id="ARBA00022989"/>
    </source>
</evidence>
<evidence type="ECO:0000256" key="17">
    <source>
        <dbReference type="ARBA" id="ARBA00022984"/>
    </source>
</evidence>
<keyword evidence="10" id="KW-0645">Protease</keyword>
<evidence type="ECO:0000256" key="4">
    <source>
        <dbReference type="ARBA" id="ARBA00007739"/>
    </source>
</evidence>
<keyword evidence="15" id="KW-0133">Cell shape</keyword>
<evidence type="ECO:0000256" key="6">
    <source>
        <dbReference type="ARBA" id="ARBA00018638"/>
    </source>
</evidence>
<keyword evidence="17" id="KW-0573">Peptidoglycan synthesis</keyword>
<evidence type="ECO:0000256" key="11">
    <source>
        <dbReference type="ARBA" id="ARBA00022676"/>
    </source>
</evidence>
<evidence type="ECO:0000256" key="2">
    <source>
        <dbReference type="ARBA" id="ARBA00004752"/>
    </source>
</evidence>
<protein>
    <recommendedName>
        <fullName evidence="6">Penicillin-binding protein 1A</fullName>
        <ecNumber evidence="24">2.4.99.28</ecNumber>
        <ecNumber evidence="5">3.4.16.4</ecNumber>
    </recommendedName>
</protein>
<evidence type="ECO:0000256" key="22">
    <source>
        <dbReference type="ARBA" id="ARBA00023316"/>
    </source>
</evidence>
<evidence type="ECO:0000256" key="26">
    <source>
        <dbReference type="SAM" id="MobiDB-lite"/>
    </source>
</evidence>
<name>A0ABW5C986_9PROT</name>
<evidence type="ECO:0000256" key="9">
    <source>
        <dbReference type="ARBA" id="ARBA00022645"/>
    </source>
</evidence>
<keyword evidence="13" id="KW-0812">Transmembrane</keyword>
<accession>A0ABW5C986</accession>
<keyword evidence="22" id="KW-0961">Cell wall biogenesis/degradation</keyword>
<keyword evidence="14" id="KW-0378">Hydrolase</keyword>
<dbReference type="InterPro" id="IPR036950">
    <property type="entry name" value="PBP_transglycosylase"/>
</dbReference>
<organism evidence="30 31">
    <name type="scientific">Phaeospirillum tilakii</name>
    <dbReference type="NCBI Taxonomy" id="741673"/>
    <lineage>
        <taxon>Bacteria</taxon>
        <taxon>Pseudomonadati</taxon>
        <taxon>Pseudomonadota</taxon>
        <taxon>Alphaproteobacteria</taxon>
        <taxon>Rhodospirillales</taxon>
        <taxon>Rhodospirillaceae</taxon>
        <taxon>Phaeospirillum</taxon>
    </lineage>
</organism>
<dbReference type="Pfam" id="PF00905">
    <property type="entry name" value="Transpeptidase"/>
    <property type="match status" value="1"/>
</dbReference>
<dbReference type="PANTHER" id="PTHR32282:SF27">
    <property type="entry name" value="PENICILLIN-BINDING PROTEIN 1A"/>
    <property type="match status" value="1"/>
</dbReference>
<keyword evidence="9" id="KW-0121">Carboxypeptidase</keyword>
<sequence length="849" mass="91428">MYRFFLAVISLGLLLAITAAGGLVVAFWHFGRDLPDYRQLANYDPPVTTRVYGADGRLVAEYAVEKRVFVPLTAIPQMVKDAFLSAEDKSFYTHPGVDITGIGRAVVTNLRNKGKGVDRRPVGASTITQQVAKNFLLTNEVSIERKIKEAILALRIERAFTKDHILELYLNEIYLGAGSYGVAAAALNYFDKGLDELTPAEAAFLAAMPKAPNNYNPYRHAQAAKDRRDWVIGRMYEDGKLSTADYQAALAQPLEVRARKETQASLGADYFAEDIRRELQAKYGEAALYRGGLVVRSTMDADLQALGTRVLRAGLSRYDRRHGWRGPVAHAQTIANPAKILAAVPRPGGAEDWQLGLVTALSDAEATLALPDGSVGHLPIGELRWARRILDKTGRTGPTPRRPADILSVGDVLLVEAVEKSEEGRAYPAATYALRQVPKVEGALVAVDPRTGRVLAMVGGWSYGKSQFNRASQAMRQPGSSFKPFIYLTALENGYTPSSLVLDAPIALSQGPGLPMWRPHNYHDSYLGPTTLRVGLEKSRNLMTVRLAQALGMDKVADLAGRFGIYDNLPHQLAMSLGAGETTPLRLTTAYAMLVNGGKKLRPTLIDRIQDRNGKTIYAHDVRFCEGCSAPRYSGQDMPTLPDIREQLVDPVSAYQIVSMLEGVVQRGTGGAVRAVGKPLAGKTGTSNDSNDVWFVGFSPDLAVGVFVGFDDPDSLGPKETGGSVSAPIFRDFMAEALKDKPATPFRMPAGVRLVRVDPHTGRPAMPGDKGAIYEAFKSGDRMPGEQENVLDGDNGDGSFSFAPYFGAEEGAAPPAPADGQPVLIPPESGVPAAPTPAPSAAPSAGGLY</sequence>
<evidence type="ECO:0000256" key="16">
    <source>
        <dbReference type="ARBA" id="ARBA00022968"/>
    </source>
</evidence>
<evidence type="ECO:0000256" key="8">
    <source>
        <dbReference type="ARBA" id="ARBA00022519"/>
    </source>
</evidence>
<dbReference type="EC" id="2.4.99.28" evidence="24"/>
<dbReference type="Gene3D" id="3.40.710.10">
    <property type="entry name" value="DD-peptidase/beta-lactamase superfamily"/>
    <property type="match status" value="2"/>
</dbReference>
<evidence type="ECO:0000256" key="10">
    <source>
        <dbReference type="ARBA" id="ARBA00022670"/>
    </source>
</evidence>
<feature type="domain" description="Penicillin-binding protein transpeptidase" evidence="27">
    <location>
        <begin position="442"/>
        <end position="734"/>
    </location>
</feature>
<comment type="similarity">
    <text evidence="4">In the N-terminal section; belongs to the glycosyltransferase 51 family.</text>
</comment>
<dbReference type="SUPFAM" id="SSF56601">
    <property type="entry name" value="beta-lactamase/transpeptidase-like"/>
    <property type="match status" value="1"/>
</dbReference>
<evidence type="ECO:0000256" key="13">
    <source>
        <dbReference type="ARBA" id="ARBA00022692"/>
    </source>
</evidence>
<dbReference type="InterPro" id="IPR023346">
    <property type="entry name" value="Lysozyme-like_dom_sf"/>
</dbReference>
<dbReference type="SUPFAM" id="SSF53955">
    <property type="entry name" value="Lysozyme-like"/>
    <property type="match status" value="1"/>
</dbReference>
<comment type="catalytic activity">
    <reaction evidence="25">
        <text>[GlcNAc-(1-&gt;4)-Mur2Ac(oyl-L-Ala-gamma-D-Glu-L-Lys-D-Ala-D-Ala)](n)-di-trans,octa-cis-undecaprenyl diphosphate + beta-D-GlcNAc-(1-&gt;4)-Mur2Ac(oyl-L-Ala-gamma-D-Glu-L-Lys-D-Ala-D-Ala)-di-trans,octa-cis-undecaprenyl diphosphate = [GlcNAc-(1-&gt;4)-Mur2Ac(oyl-L-Ala-gamma-D-Glu-L-Lys-D-Ala-D-Ala)](n+1)-di-trans,octa-cis-undecaprenyl diphosphate + di-trans,octa-cis-undecaprenyl diphosphate + H(+)</text>
        <dbReference type="Rhea" id="RHEA:23708"/>
        <dbReference type="Rhea" id="RHEA-COMP:9602"/>
        <dbReference type="Rhea" id="RHEA-COMP:9603"/>
        <dbReference type="ChEBI" id="CHEBI:15378"/>
        <dbReference type="ChEBI" id="CHEBI:58405"/>
        <dbReference type="ChEBI" id="CHEBI:60033"/>
        <dbReference type="ChEBI" id="CHEBI:78435"/>
        <dbReference type="EC" id="2.4.99.28"/>
    </reaction>
</comment>
<comment type="pathway">
    <text evidence="2">Cell wall biogenesis; peptidoglycan biosynthesis.</text>
</comment>
<evidence type="ECO:0000256" key="7">
    <source>
        <dbReference type="ARBA" id="ARBA00022475"/>
    </source>
</evidence>